<name>A0A5D2DHB7_GOSDA</name>
<dbReference type="Proteomes" id="UP000323506">
    <property type="component" value="Chromosome D02"/>
</dbReference>
<evidence type="ECO:0000313" key="4">
    <source>
        <dbReference type="Proteomes" id="UP000323506"/>
    </source>
</evidence>
<keyword evidence="2" id="KW-0732">Signal</keyword>
<gene>
    <name evidence="3" type="ORF">ES288_D02G187600v1</name>
</gene>
<proteinExistence type="predicted"/>
<dbReference type="EMBL" id="CM017702">
    <property type="protein sequence ID" value="TYG80072.1"/>
    <property type="molecule type" value="Genomic_DNA"/>
</dbReference>
<evidence type="ECO:0000313" key="3">
    <source>
        <dbReference type="EMBL" id="TYG80072.1"/>
    </source>
</evidence>
<protein>
    <submittedName>
        <fullName evidence="3">Uncharacterized protein</fullName>
    </submittedName>
</protein>
<feature type="compositionally biased region" description="Basic residues" evidence="1">
    <location>
        <begin position="32"/>
        <end position="46"/>
    </location>
</feature>
<keyword evidence="4" id="KW-1185">Reference proteome</keyword>
<accession>A0A5D2DHB7</accession>
<evidence type="ECO:0000256" key="2">
    <source>
        <dbReference type="SAM" id="SignalP"/>
    </source>
</evidence>
<sequence length="57" mass="6693">MANACTLIAFVIIIFKWRTEYQEANMKEAKRKGRHFSHSHGLRKKMMMNSDGSKMMT</sequence>
<reference evidence="3 4" key="1">
    <citation type="submission" date="2019-06" db="EMBL/GenBank/DDBJ databases">
        <title>WGS assembly of Gossypium darwinii.</title>
        <authorList>
            <person name="Chen Z.J."/>
            <person name="Sreedasyam A."/>
            <person name="Ando A."/>
            <person name="Song Q."/>
            <person name="De L."/>
            <person name="Hulse-Kemp A."/>
            <person name="Ding M."/>
            <person name="Ye W."/>
            <person name="Kirkbride R."/>
            <person name="Jenkins J."/>
            <person name="Plott C."/>
            <person name="Lovell J."/>
            <person name="Lin Y.-M."/>
            <person name="Vaughn R."/>
            <person name="Liu B."/>
            <person name="Li W."/>
            <person name="Simpson S."/>
            <person name="Scheffler B."/>
            <person name="Saski C."/>
            <person name="Grover C."/>
            <person name="Hu G."/>
            <person name="Conover J."/>
            <person name="Carlson J."/>
            <person name="Shu S."/>
            <person name="Boston L."/>
            <person name="Williams M."/>
            <person name="Peterson D."/>
            <person name="Mcgee K."/>
            <person name="Jones D."/>
            <person name="Wendel J."/>
            <person name="Stelly D."/>
            <person name="Grimwood J."/>
            <person name="Schmutz J."/>
        </authorList>
    </citation>
    <scope>NUCLEOTIDE SEQUENCE [LARGE SCALE GENOMIC DNA]</scope>
    <source>
        <strain evidence="3">1808015.09</strain>
    </source>
</reference>
<feature type="chain" id="PRO_5023137830" evidence="2">
    <location>
        <begin position="22"/>
        <end position="57"/>
    </location>
</feature>
<feature type="region of interest" description="Disordered" evidence="1">
    <location>
        <begin position="32"/>
        <end position="57"/>
    </location>
</feature>
<evidence type="ECO:0000256" key="1">
    <source>
        <dbReference type="SAM" id="MobiDB-lite"/>
    </source>
</evidence>
<feature type="signal peptide" evidence="2">
    <location>
        <begin position="1"/>
        <end position="21"/>
    </location>
</feature>
<organism evidence="3 4">
    <name type="scientific">Gossypium darwinii</name>
    <name type="common">Darwin's cotton</name>
    <name type="synonym">Gossypium barbadense var. darwinii</name>
    <dbReference type="NCBI Taxonomy" id="34276"/>
    <lineage>
        <taxon>Eukaryota</taxon>
        <taxon>Viridiplantae</taxon>
        <taxon>Streptophyta</taxon>
        <taxon>Embryophyta</taxon>
        <taxon>Tracheophyta</taxon>
        <taxon>Spermatophyta</taxon>
        <taxon>Magnoliopsida</taxon>
        <taxon>eudicotyledons</taxon>
        <taxon>Gunneridae</taxon>
        <taxon>Pentapetalae</taxon>
        <taxon>rosids</taxon>
        <taxon>malvids</taxon>
        <taxon>Malvales</taxon>
        <taxon>Malvaceae</taxon>
        <taxon>Malvoideae</taxon>
        <taxon>Gossypium</taxon>
    </lineage>
</organism>
<dbReference type="AlphaFoldDB" id="A0A5D2DHB7"/>